<protein>
    <recommendedName>
        <fullName evidence="3">DUF4362 domain-containing protein</fullName>
    </recommendedName>
</protein>
<dbReference type="EMBL" id="SWFM01000004">
    <property type="protein sequence ID" value="TKD69389.1"/>
    <property type="molecule type" value="Genomic_DNA"/>
</dbReference>
<dbReference type="AlphaFoldDB" id="A0A4U1MDU8"/>
<organism evidence="1 2">
    <name type="scientific">Guptibacillus hwajinpoensis</name>
    <dbReference type="NCBI Taxonomy" id="208199"/>
    <lineage>
        <taxon>Bacteria</taxon>
        <taxon>Bacillati</taxon>
        <taxon>Bacillota</taxon>
        <taxon>Bacilli</taxon>
        <taxon>Bacillales</taxon>
        <taxon>Guptibacillaceae</taxon>
        <taxon>Guptibacillus</taxon>
    </lineage>
</organism>
<dbReference type="OrthoDB" id="2968943at2"/>
<reference evidence="1 2" key="1">
    <citation type="submission" date="2019-04" db="EMBL/GenBank/DDBJ databases">
        <title>Genome sequence of Bacillus hwajinpoensis strain Y2.</title>
        <authorList>
            <person name="Fair J.L."/>
            <person name="Maclea K.S."/>
        </authorList>
    </citation>
    <scope>NUCLEOTIDE SEQUENCE [LARGE SCALE GENOMIC DNA]</scope>
    <source>
        <strain evidence="1 2">Y2</strain>
    </source>
</reference>
<accession>A0A4U1MDU8</accession>
<evidence type="ECO:0000313" key="1">
    <source>
        <dbReference type="EMBL" id="TKD69389.1"/>
    </source>
</evidence>
<name>A0A4U1MDU8_9BACL</name>
<dbReference type="PROSITE" id="PS51257">
    <property type="entry name" value="PROKAR_LIPOPROTEIN"/>
    <property type="match status" value="1"/>
</dbReference>
<sequence>MKSFIPLLLIITIILASCSKEPLITKKYTEAKVLNIDSGETLYETNNQNRVGEIIDQINTSKRTDNWDGIGSSYMLVLKNDEDTLETTYYNGGKQNGEVIVNGYHVNTRFRLIDEF</sequence>
<proteinExistence type="predicted"/>
<dbReference type="RefSeq" id="WP_136948053.1">
    <property type="nucleotide sequence ID" value="NZ_SWFM01000004.1"/>
</dbReference>
<comment type="caution">
    <text evidence="1">The sequence shown here is derived from an EMBL/GenBank/DDBJ whole genome shotgun (WGS) entry which is preliminary data.</text>
</comment>
<evidence type="ECO:0000313" key="2">
    <source>
        <dbReference type="Proteomes" id="UP000310541"/>
    </source>
</evidence>
<evidence type="ECO:0008006" key="3">
    <source>
        <dbReference type="Google" id="ProtNLM"/>
    </source>
</evidence>
<gene>
    <name evidence="1" type="ORF">FBF83_15490</name>
</gene>
<dbReference type="Proteomes" id="UP000310541">
    <property type="component" value="Unassembled WGS sequence"/>
</dbReference>